<dbReference type="GO" id="GO:0016853">
    <property type="term" value="F:isomerase activity"/>
    <property type="evidence" value="ECO:0007669"/>
    <property type="project" value="UniProtKB-KW"/>
</dbReference>
<dbReference type="PANTHER" id="PTHR40758">
    <property type="entry name" value="CONSERVED PROTEIN"/>
    <property type="match status" value="1"/>
</dbReference>
<dbReference type="NCBIfam" id="TIGR03083">
    <property type="entry name" value="maleylpyruvate isomerase family mycothiol-dependent enzyme"/>
    <property type="match status" value="1"/>
</dbReference>
<proteinExistence type="predicted"/>
<keyword evidence="4" id="KW-1185">Reference proteome</keyword>
<dbReference type="SUPFAM" id="SSF109854">
    <property type="entry name" value="DinB/YfiT-like putative metalloenzymes"/>
    <property type="match status" value="1"/>
</dbReference>
<name>A0ABV6MNV0_9PSEU</name>
<accession>A0ABV6MNV0</accession>
<dbReference type="Pfam" id="PF11716">
    <property type="entry name" value="MDMPI_N"/>
    <property type="match status" value="1"/>
</dbReference>
<evidence type="ECO:0000313" key="4">
    <source>
        <dbReference type="Proteomes" id="UP001589810"/>
    </source>
</evidence>
<dbReference type="InterPro" id="IPR024344">
    <property type="entry name" value="MDMPI_metal-binding"/>
</dbReference>
<evidence type="ECO:0000313" key="3">
    <source>
        <dbReference type="EMBL" id="MFC0541968.1"/>
    </source>
</evidence>
<sequence>MAESYSTYCDAIEREVTRIGEVGRSHDLAAAVPCCPDWALADVLRHVGVLQQWFAAMIERRSPERLPFGEVDFGVPAEAADYPEWLVARQIEVGKVLRAADPDAPMYTWGPGGEVRFWARRMAMECLVHRYDAELAAGALTPVDPTLAADGVEEFLVNLPSAVGFAPHVANLRGTGQTIGFGVWGTEVDWTVRLDTDSFGLVPAVADPDATVSAETPDALLLLVYGRISRDDTRIKSEGEADLLDKWFTHSRF</sequence>
<evidence type="ECO:0000259" key="1">
    <source>
        <dbReference type="Pfam" id="PF07398"/>
    </source>
</evidence>
<dbReference type="Proteomes" id="UP001589810">
    <property type="component" value="Unassembled WGS sequence"/>
</dbReference>
<keyword evidence="3" id="KW-0413">Isomerase</keyword>
<dbReference type="InterPro" id="IPR034660">
    <property type="entry name" value="DinB/YfiT-like"/>
</dbReference>
<comment type="caution">
    <text evidence="3">The sequence shown here is derived from an EMBL/GenBank/DDBJ whole genome shotgun (WGS) entry which is preliminary data.</text>
</comment>
<protein>
    <submittedName>
        <fullName evidence="3">Maleylpyruvate isomerase family mycothiol-dependent enzyme</fullName>
    </submittedName>
</protein>
<dbReference type="InterPro" id="IPR010872">
    <property type="entry name" value="MDMPI_C-term_domain"/>
</dbReference>
<gene>
    <name evidence="3" type="ORF">ACFFH7_10790</name>
</gene>
<feature type="domain" description="Mycothiol-dependent maleylpyruvate isomerase metal-binding" evidence="2">
    <location>
        <begin position="11"/>
        <end position="133"/>
    </location>
</feature>
<dbReference type="InterPro" id="IPR017517">
    <property type="entry name" value="Maleyloyr_isom"/>
</dbReference>
<feature type="domain" description="MDMPI C-terminal" evidence="1">
    <location>
        <begin position="147"/>
        <end position="245"/>
    </location>
</feature>
<dbReference type="EMBL" id="JBHLUD010000002">
    <property type="protein sequence ID" value="MFC0541968.1"/>
    <property type="molecule type" value="Genomic_DNA"/>
</dbReference>
<dbReference type="Pfam" id="PF07398">
    <property type="entry name" value="MDMPI_C"/>
    <property type="match status" value="1"/>
</dbReference>
<reference evidence="3 4" key="1">
    <citation type="submission" date="2024-09" db="EMBL/GenBank/DDBJ databases">
        <authorList>
            <person name="Sun Q."/>
            <person name="Mori K."/>
        </authorList>
    </citation>
    <scope>NUCLEOTIDE SEQUENCE [LARGE SCALE GENOMIC DNA]</scope>
    <source>
        <strain evidence="3 4">TBRC 1432</strain>
    </source>
</reference>
<evidence type="ECO:0000259" key="2">
    <source>
        <dbReference type="Pfam" id="PF11716"/>
    </source>
</evidence>
<dbReference type="PANTHER" id="PTHR40758:SF1">
    <property type="entry name" value="CONSERVED PROTEIN"/>
    <property type="match status" value="1"/>
</dbReference>
<dbReference type="RefSeq" id="WP_273941997.1">
    <property type="nucleotide sequence ID" value="NZ_CP097263.1"/>
</dbReference>
<organism evidence="3 4">
    <name type="scientific">Kutzneria chonburiensis</name>
    <dbReference type="NCBI Taxonomy" id="1483604"/>
    <lineage>
        <taxon>Bacteria</taxon>
        <taxon>Bacillati</taxon>
        <taxon>Actinomycetota</taxon>
        <taxon>Actinomycetes</taxon>
        <taxon>Pseudonocardiales</taxon>
        <taxon>Pseudonocardiaceae</taxon>
        <taxon>Kutzneria</taxon>
    </lineage>
</organism>